<dbReference type="InterPro" id="IPR007492">
    <property type="entry name" value="LytTR_DNA-bd_dom"/>
</dbReference>
<gene>
    <name evidence="2" type="ORF">GXP70_25375</name>
</gene>
<keyword evidence="3" id="KW-1185">Reference proteome</keyword>
<protein>
    <submittedName>
        <fullName evidence="2">LytTR family transcriptional regulator</fullName>
    </submittedName>
</protein>
<organism evidence="2 3">
    <name type="scientific">Paenibacillus lycopersici</name>
    <dbReference type="NCBI Taxonomy" id="2704462"/>
    <lineage>
        <taxon>Bacteria</taxon>
        <taxon>Bacillati</taxon>
        <taxon>Bacillota</taxon>
        <taxon>Bacilli</taxon>
        <taxon>Bacillales</taxon>
        <taxon>Paenibacillaceae</taxon>
        <taxon>Paenibacillus</taxon>
    </lineage>
</organism>
<evidence type="ECO:0000313" key="3">
    <source>
        <dbReference type="Proteomes" id="UP000476064"/>
    </source>
</evidence>
<evidence type="ECO:0000259" key="1">
    <source>
        <dbReference type="Pfam" id="PF04397"/>
    </source>
</evidence>
<sequence length="134" mass="14824">MPITVYGVKIEPVNGEVVCRDIDILNEVLYMGVTPKGSKRYKPGIPMFVTRDGTYLQLDNMEKYQQMLLPYGFDLLHPSCLVNVNLIDCIQLSINGNIALFKGGGDISVSVSRSKTAEYRHLIASGSLNPLKGF</sequence>
<feature type="domain" description="HTH LytTR-type" evidence="1">
    <location>
        <begin position="48"/>
        <end position="122"/>
    </location>
</feature>
<evidence type="ECO:0000313" key="2">
    <source>
        <dbReference type="EMBL" id="QHT62965.1"/>
    </source>
</evidence>
<proteinExistence type="predicted"/>
<reference evidence="2 3" key="1">
    <citation type="submission" date="2020-01" db="EMBL/GenBank/DDBJ databases">
        <title>Paenibacillus sp. nov., isolated from tomato rhizosphere.</title>
        <authorList>
            <person name="Weon H.-Y."/>
            <person name="Lee S.A."/>
        </authorList>
    </citation>
    <scope>NUCLEOTIDE SEQUENCE [LARGE SCALE GENOMIC DNA]</scope>
    <source>
        <strain evidence="2 3">12200R-189</strain>
    </source>
</reference>
<dbReference type="AlphaFoldDB" id="A0A6C0G756"/>
<dbReference type="GO" id="GO:0003677">
    <property type="term" value="F:DNA binding"/>
    <property type="evidence" value="ECO:0007669"/>
    <property type="project" value="InterPro"/>
</dbReference>
<dbReference type="Proteomes" id="UP000476064">
    <property type="component" value="Chromosome"/>
</dbReference>
<accession>A0A6C0G756</accession>
<dbReference type="Pfam" id="PF04397">
    <property type="entry name" value="LytTR"/>
    <property type="match status" value="1"/>
</dbReference>
<dbReference type="RefSeq" id="WP_162359395.1">
    <property type="nucleotide sequence ID" value="NZ_CP048209.1"/>
</dbReference>
<dbReference type="KEGG" id="plyc:GXP70_25375"/>
<dbReference type="EMBL" id="CP048209">
    <property type="protein sequence ID" value="QHT62965.1"/>
    <property type="molecule type" value="Genomic_DNA"/>
</dbReference>
<name>A0A6C0G756_9BACL</name>
<dbReference type="Gene3D" id="2.40.50.1020">
    <property type="entry name" value="LytTr DNA-binding domain"/>
    <property type="match status" value="1"/>
</dbReference>